<keyword evidence="5" id="KW-1185">Reference proteome</keyword>
<gene>
    <name evidence="4" type="ORF">DKG77_06570</name>
</gene>
<dbReference type="Gene3D" id="3.55.50.30">
    <property type="match status" value="1"/>
</dbReference>
<evidence type="ECO:0000313" key="4">
    <source>
        <dbReference type="EMBL" id="PWL40468.1"/>
    </source>
</evidence>
<feature type="transmembrane region" description="Helical" evidence="1">
    <location>
        <begin position="77"/>
        <end position="97"/>
    </location>
</feature>
<dbReference type="FunFam" id="2.60.120.1440:FF:000001">
    <property type="entry name" value="Putative anti-sigma factor"/>
    <property type="match status" value="1"/>
</dbReference>
<keyword evidence="1" id="KW-1133">Transmembrane helix</keyword>
<reference evidence="4 5" key="1">
    <citation type="submission" date="2018-05" db="EMBL/GenBank/DDBJ databases">
        <title>Complete genome sequence of Flagellimonas aquimarina ECD12 isolated from seaweed Ecklonia cava.</title>
        <authorList>
            <person name="Choi S."/>
            <person name="Seong C."/>
        </authorList>
    </citation>
    <scope>NUCLEOTIDE SEQUENCE [LARGE SCALE GENOMIC DNA]</scope>
    <source>
        <strain evidence="4 5">ECD12</strain>
    </source>
</reference>
<protein>
    <recommendedName>
        <fullName evidence="6">FecR family protein</fullName>
    </recommendedName>
</protein>
<accession>A0A316L4Y6</accession>
<organism evidence="4 5">
    <name type="scientific">Flagellimonas aquimarina</name>
    <dbReference type="NCBI Taxonomy" id="2201895"/>
    <lineage>
        <taxon>Bacteria</taxon>
        <taxon>Pseudomonadati</taxon>
        <taxon>Bacteroidota</taxon>
        <taxon>Flavobacteriia</taxon>
        <taxon>Flavobacteriales</taxon>
        <taxon>Flavobacteriaceae</taxon>
        <taxon>Flagellimonas</taxon>
    </lineage>
</organism>
<sequence length="382" mass="43405">MQDLIEKFLNRTISVSERKRLKKWVLSNKENLNTFKKEINNRSENNLQHHFDGKDAFKEFMVAVDKGRTKRRKKLHFVRYAALFIGILATASFIYVAQFNNNDNSESTHVSNLSNQIVITLADGTQQVIAMDDTKVLTDKKGNIIAEKESAGLDFSKIENSSGANLVFNEVYIPYGQKFKITLSDGTKVWLNSGSSLRFPKNLGTSAQNRMVYLEGEAFFDVTKDKKRPFIVNAENLDIKVLGTQFNVSAYKSDGNISTTLVEGSVNVYENSNPDTKILLSPSYQAAFIKENGTLTKQKVDVRTYTSWMENRLIIDNLSFEQILRKLERAHNVSIINNAESLNNEMFKGEFQNERIETILNTIASSTPFTYEIENNVITISK</sequence>
<feature type="domain" description="Protein FecR C-terminal" evidence="3">
    <location>
        <begin position="312"/>
        <end position="380"/>
    </location>
</feature>
<dbReference type="RefSeq" id="WP_109661319.1">
    <property type="nucleotide sequence ID" value="NZ_QGEG01000001.1"/>
</dbReference>
<evidence type="ECO:0000259" key="3">
    <source>
        <dbReference type="Pfam" id="PF16344"/>
    </source>
</evidence>
<evidence type="ECO:0000256" key="1">
    <source>
        <dbReference type="SAM" id="Phobius"/>
    </source>
</evidence>
<comment type="caution">
    <text evidence="4">The sequence shown here is derived from an EMBL/GenBank/DDBJ whole genome shotgun (WGS) entry which is preliminary data.</text>
</comment>
<proteinExistence type="predicted"/>
<name>A0A316L4Y6_9FLAO</name>
<keyword evidence="1" id="KW-0472">Membrane</keyword>
<keyword evidence="1" id="KW-0812">Transmembrane</keyword>
<dbReference type="Proteomes" id="UP000245762">
    <property type="component" value="Unassembled WGS sequence"/>
</dbReference>
<dbReference type="InterPro" id="IPR006860">
    <property type="entry name" value="FecR"/>
</dbReference>
<evidence type="ECO:0000259" key="2">
    <source>
        <dbReference type="Pfam" id="PF04773"/>
    </source>
</evidence>
<dbReference type="Pfam" id="PF16344">
    <property type="entry name" value="FecR_C"/>
    <property type="match status" value="1"/>
</dbReference>
<feature type="domain" description="FecR protein" evidence="2">
    <location>
        <begin position="176"/>
        <end position="267"/>
    </location>
</feature>
<dbReference type="PANTHER" id="PTHR30273">
    <property type="entry name" value="PERIPLASMIC SIGNAL SENSOR AND SIGMA FACTOR ACTIVATOR FECR-RELATED"/>
    <property type="match status" value="1"/>
</dbReference>
<dbReference type="PANTHER" id="PTHR30273:SF2">
    <property type="entry name" value="PROTEIN FECR"/>
    <property type="match status" value="1"/>
</dbReference>
<dbReference type="AlphaFoldDB" id="A0A316L4Y6"/>
<dbReference type="GO" id="GO:0016989">
    <property type="term" value="F:sigma factor antagonist activity"/>
    <property type="evidence" value="ECO:0007669"/>
    <property type="project" value="TreeGrafter"/>
</dbReference>
<dbReference type="PIRSF" id="PIRSF018266">
    <property type="entry name" value="FecR"/>
    <property type="match status" value="1"/>
</dbReference>
<dbReference type="InterPro" id="IPR032508">
    <property type="entry name" value="FecR_C"/>
</dbReference>
<dbReference type="Gene3D" id="2.60.120.1440">
    <property type="match status" value="1"/>
</dbReference>
<dbReference type="Pfam" id="PF04773">
    <property type="entry name" value="FecR"/>
    <property type="match status" value="1"/>
</dbReference>
<evidence type="ECO:0008006" key="6">
    <source>
        <dbReference type="Google" id="ProtNLM"/>
    </source>
</evidence>
<evidence type="ECO:0000313" key="5">
    <source>
        <dbReference type="Proteomes" id="UP000245762"/>
    </source>
</evidence>
<dbReference type="EMBL" id="QGEG01000001">
    <property type="protein sequence ID" value="PWL40468.1"/>
    <property type="molecule type" value="Genomic_DNA"/>
</dbReference>
<dbReference type="InterPro" id="IPR012373">
    <property type="entry name" value="Ferrdict_sens_TM"/>
</dbReference>
<dbReference type="OrthoDB" id="649666at2"/>